<evidence type="ECO:0008006" key="3">
    <source>
        <dbReference type="Google" id="ProtNLM"/>
    </source>
</evidence>
<organism evidence="1 2">
    <name type="scientific">Paraburkholderia terrae</name>
    <dbReference type="NCBI Taxonomy" id="311230"/>
    <lineage>
        <taxon>Bacteria</taxon>
        <taxon>Pseudomonadati</taxon>
        <taxon>Pseudomonadota</taxon>
        <taxon>Betaproteobacteria</taxon>
        <taxon>Burkholderiales</taxon>
        <taxon>Burkholderiaceae</taxon>
        <taxon>Paraburkholderia</taxon>
    </lineage>
</organism>
<sequence>MSFDTDWWAHTEAPANPHRIFLDSYHHVGDILADHGGADGTSLINRMVFVQQFGALEAYLGDTLVKQVMADTGAVRKLLRSDRTLMTRSFGLADVLDEPDIVRREVKSYLKSLLYHRLDQASSLYQNVLDINIWPSPTVRAELFKAVAYRHDCVHRNGYDLEGTKLNIFTKGWVQNIADATKSVADCIEGQL</sequence>
<gene>
    <name evidence="1" type="ORF">C2L65_35620</name>
</gene>
<evidence type="ECO:0000313" key="2">
    <source>
        <dbReference type="Proteomes" id="UP000243502"/>
    </source>
</evidence>
<protein>
    <recommendedName>
        <fullName evidence="3">RiboL-PSP-HEPN domain-containing protein</fullName>
    </recommendedName>
</protein>
<dbReference type="EMBL" id="CP026113">
    <property type="protein sequence ID" value="AUT64939.1"/>
    <property type="molecule type" value="Genomic_DNA"/>
</dbReference>
<dbReference type="AlphaFoldDB" id="A0A2I8EZL7"/>
<dbReference type="Proteomes" id="UP000243502">
    <property type="component" value="Chromosome 3"/>
</dbReference>
<proteinExistence type="predicted"/>
<reference evidence="1 2" key="1">
    <citation type="submission" date="2018-01" db="EMBL/GenBank/DDBJ databases">
        <title>Species boundaries and ecological features among Paraburkholderia terrae DSMZ17804T, P. hospita DSMZ17164T and P. caribensis DSMZ13236T.</title>
        <authorList>
            <person name="Pratama A.A."/>
        </authorList>
    </citation>
    <scope>NUCLEOTIDE SEQUENCE [LARGE SCALE GENOMIC DNA]</scope>
    <source>
        <strain evidence="1 2">DSM 17804</strain>
    </source>
</reference>
<dbReference type="KEGG" id="pter:C2L65_35620"/>
<name>A0A2I8EZL7_9BURK</name>
<evidence type="ECO:0000313" key="1">
    <source>
        <dbReference type="EMBL" id="AUT64939.1"/>
    </source>
</evidence>
<accession>A0A2I8EZL7</accession>